<keyword evidence="2 5" id="KW-0812">Transmembrane</keyword>
<name>A0A443QGD7_9ACAR</name>
<dbReference type="PANTHER" id="PTHR31004:SF1">
    <property type="entry name" value="TRANSMEMBRANE PROTEIN 79"/>
    <property type="match status" value="1"/>
</dbReference>
<evidence type="ECO:0000256" key="1">
    <source>
        <dbReference type="ARBA" id="ARBA00004370"/>
    </source>
</evidence>
<keyword evidence="3 5" id="KW-1133">Transmembrane helix</keyword>
<evidence type="ECO:0008006" key="8">
    <source>
        <dbReference type="Google" id="ProtNLM"/>
    </source>
</evidence>
<dbReference type="OrthoDB" id="6515426at2759"/>
<dbReference type="GO" id="GO:0032588">
    <property type="term" value="C:trans-Golgi network membrane"/>
    <property type="evidence" value="ECO:0007669"/>
    <property type="project" value="TreeGrafter"/>
</dbReference>
<dbReference type="GO" id="GO:0005765">
    <property type="term" value="C:lysosomal membrane"/>
    <property type="evidence" value="ECO:0007669"/>
    <property type="project" value="TreeGrafter"/>
</dbReference>
<evidence type="ECO:0000256" key="2">
    <source>
        <dbReference type="ARBA" id="ARBA00022692"/>
    </source>
</evidence>
<evidence type="ECO:0000256" key="3">
    <source>
        <dbReference type="ARBA" id="ARBA00022989"/>
    </source>
</evidence>
<dbReference type="GO" id="GO:0045055">
    <property type="term" value="P:regulated exocytosis"/>
    <property type="evidence" value="ECO:0007669"/>
    <property type="project" value="TreeGrafter"/>
</dbReference>
<sequence>MAKRGSEVRVSVLLLHIVLAVAFLGFFTYAVFTGSVNLVPNAKEIKLNSLPAKLEFVLKYQTPGLFTVLLCVVYVMMRRVISPAINPMSGNEIYVEAASKILTNTLEQYVLHLVSQLIVSAYIDGPTLIKIVPLLAMFFVVGRMSFAIGYPMQRAFGWWLTFGPNVAAVGYCAYKFLIQIKVLI</sequence>
<dbReference type="Gene3D" id="1.20.120.550">
    <property type="entry name" value="Membrane associated eicosanoid/glutathione metabolism-like domain"/>
    <property type="match status" value="1"/>
</dbReference>
<dbReference type="SUPFAM" id="SSF161084">
    <property type="entry name" value="MAPEG domain-like"/>
    <property type="match status" value="1"/>
</dbReference>
<keyword evidence="4 5" id="KW-0472">Membrane</keyword>
<comment type="caution">
    <text evidence="6">The sequence shown here is derived from an EMBL/GenBank/DDBJ whole genome shotgun (WGS) entry which is preliminary data.</text>
</comment>
<protein>
    <recommendedName>
        <fullName evidence="8">MAPEG family protein</fullName>
    </recommendedName>
</protein>
<feature type="transmembrane region" description="Helical" evidence="5">
    <location>
        <begin position="156"/>
        <end position="178"/>
    </location>
</feature>
<reference evidence="6 7" key="1">
    <citation type="journal article" date="2018" name="Gigascience">
        <title>Genomes of trombidid mites reveal novel predicted allergens and laterally-transferred genes associated with secondary metabolism.</title>
        <authorList>
            <person name="Dong X."/>
            <person name="Chaisiri K."/>
            <person name="Xia D."/>
            <person name="Armstrong S.D."/>
            <person name="Fang Y."/>
            <person name="Donnelly M.J."/>
            <person name="Kadowaki T."/>
            <person name="McGarry J.W."/>
            <person name="Darby A.C."/>
            <person name="Makepeace B.L."/>
        </authorList>
    </citation>
    <scope>NUCLEOTIDE SEQUENCE [LARGE SCALE GENOMIC DNA]</scope>
    <source>
        <strain evidence="6">UoL-WK</strain>
    </source>
</reference>
<gene>
    <name evidence="6" type="ORF">B4U79_11067</name>
</gene>
<dbReference type="PANTHER" id="PTHR31004">
    <property type="entry name" value="TRANSMEMBRANE PROTEIN 79"/>
    <property type="match status" value="1"/>
</dbReference>
<dbReference type="InterPro" id="IPR001129">
    <property type="entry name" value="Membr-assoc_MAPEG"/>
</dbReference>
<proteinExistence type="predicted"/>
<accession>A0A443QGD7</accession>
<feature type="transmembrane region" description="Helical" evidence="5">
    <location>
        <begin position="60"/>
        <end position="77"/>
    </location>
</feature>
<organism evidence="6 7">
    <name type="scientific">Dinothrombium tinctorium</name>
    <dbReference type="NCBI Taxonomy" id="1965070"/>
    <lineage>
        <taxon>Eukaryota</taxon>
        <taxon>Metazoa</taxon>
        <taxon>Ecdysozoa</taxon>
        <taxon>Arthropoda</taxon>
        <taxon>Chelicerata</taxon>
        <taxon>Arachnida</taxon>
        <taxon>Acari</taxon>
        <taxon>Acariformes</taxon>
        <taxon>Trombidiformes</taxon>
        <taxon>Prostigmata</taxon>
        <taxon>Anystina</taxon>
        <taxon>Parasitengona</taxon>
        <taxon>Trombidioidea</taxon>
        <taxon>Trombidiidae</taxon>
        <taxon>Dinothrombium</taxon>
    </lineage>
</organism>
<dbReference type="EMBL" id="NCKU01008209">
    <property type="protein sequence ID" value="RWS02067.1"/>
    <property type="molecule type" value="Genomic_DNA"/>
</dbReference>
<dbReference type="Proteomes" id="UP000285301">
    <property type="component" value="Unassembled WGS sequence"/>
</dbReference>
<evidence type="ECO:0000313" key="7">
    <source>
        <dbReference type="Proteomes" id="UP000285301"/>
    </source>
</evidence>
<keyword evidence="7" id="KW-1185">Reference proteome</keyword>
<dbReference type="Pfam" id="PF01124">
    <property type="entry name" value="MAPEG"/>
    <property type="match status" value="1"/>
</dbReference>
<dbReference type="AlphaFoldDB" id="A0A443QGD7"/>
<evidence type="ECO:0000256" key="4">
    <source>
        <dbReference type="ARBA" id="ARBA00023136"/>
    </source>
</evidence>
<evidence type="ECO:0000256" key="5">
    <source>
        <dbReference type="SAM" id="Phobius"/>
    </source>
</evidence>
<dbReference type="InterPro" id="IPR023352">
    <property type="entry name" value="MAPEG-like_dom_sf"/>
</dbReference>
<evidence type="ECO:0000313" key="6">
    <source>
        <dbReference type="EMBL" id="RWS02067.1"/>
    </source>
</evidence>
<comment type="subcellular location">
    <subcellularLocation>
        <location evidence="1">Membrane</location>
    </subcellularLocation>
</comment>
<feature type="transmembrane region" description="Helical" evidence="5">
    <location>
        <begin position="12"/>
        <end position="32"/>
    </location>
</feature>